<dbReference type="InterPro" id="IPR025857">
    <property type="entry name" value="MacB_PCD"/>
</dbReference>
<feature type="transmembrane region" description="Helical" evidence="7">
    <location>
        <begin position="721"/>
        <end position="744"/>
    </location>
</feature>
<keyword evidence="3 7" id="KW-0812">Transmembrane</keyword>
<feature type="domain" description="MacB-like periplasmic core" evidence="9">
    <location>
        <begin position="408"/>
        <end position="605"/>
    </location>
</feature>
<evidence type="ECO:0000259" key="8">
    <source>
        <dbReference type="Pfam" id="PF02687"/>
    </source>
</evidence>
<dbReference type="PANTHER" id="PTHR30572:SF4">
    <property type="entry name" value="ABC TRANSPORTER PERMEASE YTRF"/>
    <property type="match status" value="1"/>
</dbReference>
<evidence type="ECO:0000256" key="1">
    <source>
        <dbReference type="ARBA" id="ARBA00004651"/>
    </source>
</evidence>
<evidence type="ECO:0000259" key="9">
    <source>
        <dbReference type="Pfam" id="PF12704"/>
    </source>
</evidence>
<dbReference type="AlphaFoldDB" id="A0A1G8ZBL6"/>
<keyword evidence="5 7" id="KW-0472">Membrane</keyword>
<proteinExistence type="inferred from homology"/>
<keyword evidence="4 7" id="KW-1133">Transmembrane helix</keyword>
<reference evidence="10 11" key="1">
    <citation type="submission" date="2016-10" db="EMBL/GenBank/DDBJ databases">
        <authorList>
            <person name="de Groot N.N."/>
        </authorList>
    </citation>
    <scope>NUCLEOTIDE SEQUENCE [LARGE SCALE GENOMIC DNA]</scope>
    <source>
        <strain evidence="10 11">CGMCC 4.5681</strain>
    </source>
</reference>
<keyword evidence="11" id="KW-1185">Reference proteome</keyword>
<protein>
    <submittedName>
        <fullName evidence="10">Putative ABC transport system permease protein</fullName>
    </submittedName>
</protein>
<gene>
    <name evidence="10" type="ORF">SAMN05421874_105182</name>
</gene>
<dbReference type="OrthoDB" id="3207485at2"/>
<dbReference type="RefSeq" id="WP_090762605.1">
    <property type="nucleotide sequence ID" value="NZ_FNFB01000005.1"/>
</dbReference>
<dbReference type="PANTHER" id="PTHR30572">
    <property type="entry name" value="MEMBRANE COMPONENT OF TRANSPORTER-RELATED"/>
    <property type="match status" value="1"/>
</dbReference>
<dbReference type="Pfam" id="PF02687">
    <property type="entry name" value="FtsX"/>
    <property type="match status" value="2"/>
</dbReference>
<evidence type="ECO:0000256" key="5">
    <source>
        <dbReference type="ARBA" id="ARBA00023136"/>
    </source>
</evidence>
<feature type="transmembrane region" description="Helical" evidence="7">
    <location>
        <begin position="672"/>
        <end position="696"/>
    </location>
</feature>
<evidence type="ECO:0000256" key="3">
    <source>
        <dbReference type="ARBA" id="ARBA00022692"/>
    </source>
</evidence>
<feature type="transmembrane region" description="Helical" evidence="7">
    <location>
        <begin position="238"/>
        <end position="266"/>
    </location>
</feature>
<feature type="transmembrane region" description="Helical" evidence="7">
    <location>
        <begin position="20"/>
        <end position="40"/>
    </location>
</feature>
<dbReference type="InterPro" id="IPR050250">
    <property type="entry name" value="Macrolide_Exporter_MacB"/>
</dbReference>
<keyword evidence="2" id="KW-1003">Cell membrane</keyword>
<feature type="transmembrane region" description="Helical" evidence="7">
    <location>
        <begin position="287"/>
        <end position="311"/>
    </location>
</feature>
<feature type="transmembrane region" description="Helical" evidence="7">
    <location>
        <begin position="623"/>
        <end position="651"/>
    </location>
</feature>
<dbReference type="Proteomes" id="UP000198683">
    <property type="component" value="Unassembled WGS sequence"/>
</dbReference>
<comment type="subcellular location">
    <subcellularLocation>
        <location evidence="1">Cell membrane</location>
        <topology evidence="1">Multi-pass membrane protein</topology>
    </subcellularLocation>
</comment>
<dbReference type="GO" id="GO:0022857">
    <property type="term" value="F:transmembrane transporter activity"/>
    <property type="evidence" value="ECO:0007669"/>
    <property type="project" value="TreeGrafter"/>
</dbReference>
<organism evidence="10 11">
    <name type="scientific">Nonomuraea maritima</name>
    <dbReference type="NCBI Taxonomy" id="683260"/>
    <lineage>
        <taxon>Bacteria</taxon>
        <taxon>Bacillati</taxon>
        <taxon>Actinomycetota</taxon>
        <taxon>Actinomycetes</taxon>
        <taxon>Streptosporangiales</taxon>
        <taxon>Streptosporangiaceae</taxon>
        <taxon>Nonomuraea</taxon>
    </lineage>
</organism>
<dbReference type="EMBL" id="FNFB01000005">
    <property type="protein sequence ID" value="SDK11795.1"/>
    <property type="molecule type" value="Genomic_DNA"/>
</dbReference>
<feature type="domain" description="ABC3 transporter permease C-terminal" evidence="8">
    <location>
        <begin position="245"/>
        <end position="361"/>
    </location>
</feature>
<feature type="domain" description="ABC3 transporter permease C-terminal" evidence="8">
    <location>
        <begin position="631"/>
        <end position="751"/>
    </location>
</feature>
<feature type="transmembrane region" description="Helical" evidence="7">
    <location>
        <begin position="331"/>
        <end position="353"/>
    </location>
</feature>
<evidence type="ECO:0000256" key="4">
    <source>
        <dbReference type="ARBA" id="ARBA00022989"/>
    </source>
</evidence>
<accession>A0A1G8ZBL6</accession>
<evidence type="ECO:0000256" key="2">
    <source>
        <dbReference type="ARBA" id="ARBA00022475"/>
    </source>
</evidence>
<evidence type="ECO:0000313" key="10">
    <source>
        <dbReference type="EMBL" id="SDK11795.1"/>
    </source>
</evidence>
<dbReference type="Pfam" id="PF12704">
    <property type="entry name" value="MacB_PCD"/>
    <property type="match status" value="1"/>
</dbReference>
<evidence type="ECO:0000313" key="11">
    <source>
        <dbReference type="Proteomes" id="UP000198683"/>
    </source>
</evidence>
<dbReference type="InterPro" id="IPR003838">
    <property type="entry name" value="ABC3_permease_C"/>
</dbReference>
<evidence type="ECO:0000256" key="6">
    <source>
        <dbReference type="ARBA" id="ARBA00038076"/>
    </source>
</evidence>
<dbReference type="STRING" id="683260.SAMN05421874_105182"/>
<comment type="similarity">
    <text evidence="6">Belongs to the ABC-4 integral membrane protein family.</text>
</comment>
<dbReference type="GO" id="GO:0005886">
    <property type="term" value="C:plasma membrane"/>
    <property type="evidence" value="ECO:0007669"/>
    <property type="project" value="UniProtKB-SubCell"/>
</dbReference>
<evidence type="ECO:0000256" key="7">
    <source>
        <dbReference type="SAM" id="Phobius"/>
    </source>
</evidence>
<sequence>MSAVWSVALAAVRRRRLQSAILALVVLCSTVAIVVALGLLEASSWPFDRTFAEQRGAHVVATFDRATVPDALLTRTAGRPGVEAAAGPFGQKALTVADTRQSLPPGPLTVVGRPGPGGPVDRVDLWTGRWAARPGEIVVNRPVEPLFSDLVGATVRTREGMTFTIVGLASSVSRTAEAWVTPAQMRTMNPTATQMLYRFTEAGDLRAATASVTAGLSPSGVQSYLTVKQDVSRTASAYLPFLVGFGLLGLLVAVLIVANVVGGAVVAGQRHIGVLKSLGFTPDQVMAVYLVMVLLPGSAGCLVGTGLGALISQPLLHRVFAGTGAAIGLGVGWWAYLTALVGVPAVVVLAALVPASRAHRLSAAESIRAGGGRRSGRGQAIQHLLSGTPLPRSVSLGLGLPFARPGRSALTLAAIVLGVAATTLATGLFRTMTAYGDTAQRVGHVHSVVHVGRPDQIRPKLGDAAIEALLRAQPGVRHVTADAWIDVRLLGHTSRIKAQFLRGDAATRGDVVVAGRYISGPGEVAAPSAFLRRFGLRVGDRLTLALGDARTQATIVGEVMDAANDLVIASWPTLTALDPGRSATQYEVRLAPDADVETFHAAVKAAEPGLYPRTKSQVDQNSVAVIGAASFFTLILGVVASLGVFNTVVLNTRERRRDLAMLKSIGMTPRQVTLMTVTSMAALGVLGGLVGVPVGIASHRVVVLAMMEAAGLSAPAILLDVWHVAALAALVVAGVAIAVLGAFLPARSAAALTIAEALRTE</sequence>
<name>A0A1G8ZBL6_9ACTN</name>